<evidence type="ECO:0000313" key="1">
    <source>
        <dbReference type="EMBL" id="RZF48934.1"/>
    </source>
</evidence>
<dbReference type="Proteomes" id="UP000291343">
    <property type="component" value="Unassembled WGS sequence"/>
</dbReference>
<dbReference type="InParanoid" id="A0A482XTF0"/>
<comment type="caution">
    <text evidence="1">The sequence shown here is derived from an EMBL/GenBank/DDBJ whole genome shotgun (WGS) entry which is preliminary data.</text>
</comment>
<dbReference type="OrthoDB" id="8184313at2759"/>
<dbReference type="EMBL" id="QKKF02000817">
    <property type="protein sequence ID" value="RZF48934.1"/>
    <property type="molecule type" value="Genomic_DNA"/>
</dbReference>
<evidence type="ECO:0008006" key="3">
    <source>
        <dbReference type="Google" id="ProtNLM"/>
    </source>
</evidence>
<keyword evidence="2" id="KW-1185">Reference proteome</keyword>
<name>A0A482XTF0_LAOST</name>
<dbReference type="AlphaFoldDB" id="A0A482XTF0"/>
<sequence>MISCVGIILCREGYSLKAVKIKTCVGSKNELINFTNYKVNLTSDCHVIPRGCIEFLKNIESFSIDYELSKNGVTLKQGKIKNGCYRLEHSDTDLQAMFDTFNFINKCPVKQGKICNERGKAINIQKHSIVLPAALGKIAGKLAMKSDVGNACLESDFQRNAGRESCCWEISQAGKMSLVHRKLDDIIVIS</sequence>
<evidence type="ECO:0000313" key="2">
    <source>
        <dbReference type="Proteomes" id="UP000291343"/>
    </source>
</evidence>
<proteinExistence type="predicted"/>
<reference evidence="1 2" key="1">
    <citation type="journal article" date="2017" name="Gigascience">
        <title>Genome sequence of the small brown planthopper, Laodelphax striatellus.</title>
        <authorList>
            <person name="Zhu J."/>
            <person name="Jiang F."/>
            <person name="Wang X."/>
            <person name="Yang P."/>
            <person name="Bao Y."/>
            <person name="Zhao W."/>
            <person name="Wang W."/>
            <person name="Lu H."/>
            <person name="Wang Q."/>
            <person name="Cui N."/>
            <person name="Li J."/>
            <person name="Chen X."/>
            <person name="Luo L."/>
            <person name="Yu J."/>
            <person name="Kang L."/>
            <person name="Cui F."/>
        </authorList>
    </citation>
    <scope>NUCLEOTIDE SEQUENCE [LARGE SCALE GENOMIC DNA]</scope>
    <source>
        <strain evidence="1">Lst14</strain>
    </source>
</reference>
<organism evidence="1 2">
    <name type="scientific">Laodelphax striatellus</name>
    <name type="common">Small brown planthopper</name>
    <name type="synonym">Delphax striatella</name>
    <dbReference type="NCBI Taxonomy" id="195883"/>
    <lineage>
        <taxon>Eukaryota</taxon>
        <taxon>Metazoa</taxon>
        <taxon>Ecdysozoa</taxon>
        <taxon>Arthropoda</taxon>
        <taxon>Hexapoda</taxon>
        <taxon>Insecta</taxon>
        <taxon>Pterygota</taxon>
        <taxon>Neoptera</taxon>
        <taxon>Paraneoptera</taxon>
        <taxon>Hemiptera</taxon>
        <taxon>Auchenorrhyncha</taxon>
        <taxon>Fulgoroidea</taxon>
        <taxon>Delphacidae</taxon>
        <taxon>Criomorphinae</taxon>
        <taxon>Laodelphax</taxon>
    </lineage>
</organism>
<accession>A0A482XTF0</accession>
<protein>
    <recommendedName>
        <fullName evidence="3">MD-2-related lipid-recognition domain-containing protein</fullName>
    </recommendedName>
</protein>
<gene>
    <name evidence="1" type="ORF">LSTR_LSTR003010</name>
</gene>